<protein>
    <submittedName>
        <fullName evidence="2">Uncharacterized protein</fullName>
    </submittedName>
</protein>
<gene>
    <name evidence="2" type="ORF">PITG_22752</name>
</gene>
<dbReference type="InParanoid" id="D0N2L4"/>
<feature type="compositionally biased region" description="Low complexity" evidence="1">
    <location>
        <begin position="58"/>
        <end position="77"/>
    </location>
</feature>
<dbReference type="KEGG" id="pif:PITG_22752"/>
<evidence type="ECO:0000313" key="3">
    <source>
        <dbReference type="Proteomes" id="UP000006643"/>
    </source>
</evidence>
<dbReference type="GeneID" id="9479324"/>
<dbReference type="HOGENOM" id="CLU_2643366_0_0_1"/>
<dbReference type="AlphaFoldDB" id="D0N2L4"/>
<keyword evidence="3" id="KW-1185">Reference proteome</keyword>
<accession>D0N2L4</accession>
<name>D0N2L4_PHYIT</name>
<evidence type="ECO:0000313" key="2">
    <source>
        <dbReference type="EMBL" id="EEY68543.1"/>
    </source>
</evidence>
<evidence type="ECO:0000256" key="1">
    <source>
        <dbReference type="SAM" id="MobiDB-lite"/>
    </source>
</evidence>
<dbReference type="RefSeq" id="XP_002905702.1">
    <property type="nucleotide sequence ID" value="XM_002905656.1"/>
</dbReference>
<organism evidence="2 3">
    <name type="scientific">Phytophthora infestans (strain T30-4)</name>
    <name type="common">Potato late blight agent</name>
    <dbReference type="NCBI Taxonomy" id="403677"/>
    <lineage>
        <taxon>Eukaryota</taxon>
        <taxon>Sar</taxon>
        <taxon>Stramenopiles</taxon>
        <taxon>Oomycota</taxon>
        <taxon>Peronosporomycetes</taxon>
        <taxon>Peronosporales</taxon>
        <taxon>Peronosporaceae</taxon>
        <taxon>Phytophthora</taxon>
    </lineage>
</organism>
<dbReference type="VEuPathDB" id="FungiDB:PITG_22752"/>
<dbReference type="EMBL" id="DS028123">
    <property type="protein sequence ID" value="EEY68543.1"/>
    <property type="molecule type" value="Genomic_DNA"/>
</dbReference>
<proteinExistence type="predicted"/>
<feature type="region of interest" description="Disordered" evidence="1">
    <location>
        <begin position="51"/>
        <end position="77"/>
    </location>
</feature>
<sequence>MTALTCTAPTLTRCTYSVAVSSSRAKRRRRRRVRSLVSSLLASPLRATSCRLSESAKTRSSSTSRPSRTWPRPSCFR</sequence>
<reference evidence="3" key="1">
    <citation type="journal article" date="2009" name="Nature">
        <title>Genome sequence and analysis of the Irish potato famine pathogen Phytophthora infestans.</title>
        <authorList>
            <consortium name="The Broad Institute Genome Sequencing Platform"/>
            <person name="Haas B.J."/>
            <person name="Kamoun S."/>
            <person name="Zody M.C."/>
            <person name="Jiang R.H."/>
            <person name="Handsaker R.E."/>
            <person name="Cano L.M."/>
            <person name="Grabherr M."/>
            <person name="Kodira C.D."/>
            <person name="Raffaele S."/>
            <person name="Torto-Alalibo T."/>
            <person name="Bozkurt T.O."/>
            <person name="Ah-Fong A.M."/>
            <person name="Alvarado L."/>
            <person name="Anderson V.L."/>
            <person name="Armstrong M.R."/>
            <person name="Avrova A."/>
            <person name="Baxter L."/>
            <person name="Beynon J."/>
            <person name="Boevink P.C."/>
            <person name="Bollmann S.R."/>
            <person name="Bos J.I."/>
            <person name="Bulone V."/>
            <person name="Cai G."/>
            <person name="Cakir C."/>
            <person name="Carrington J.C."/>
            <person name="Chawner M."/>
            <person name="Conti L."/>
            <person name="Costanzo S."/>
            <person name="Ewan R."/>
            <person name="Fahlgren N."/>
            <person name="Fischbach M.A."/>
            <person name="Fugelstad J."/>
            <person name="Gilroy E.M."/>
            <person name="Gnerre S."/>
            <person name="Green P.J."/>
            <person name="Grenville-Briggs L.J."/>
            <person name="Griffith J."/>
            <person name="Grunwald N.J."/>
            <person name="Horn K."/>
            <person name="Horner N.R."/>
            <person name="Hu C.H."/>
            <person name="Huitema E."/>
            <person name="Jeong D.H."/>
            <person name="Jones A.M."/>
            <person name="Jones J.D."/>
            <person name="Jones R.W."/>
            <person name="Karlsson E.K."/>
            <person name="Kunjeti S.G."/>
            <person name="Lamour K."/>
            <person name="Liu Z."/>
            <person name="Ma L."/>
            <person name="Maclean D."/>
            <person name="Chibucos M.C."/>
            <person name="McDonald H."/>
            <person name="McWalters J."/>
            <person name="Meijer H.J."/>
            <person name="Morgan W."/>
            <person name="Morris P.F."/>
            <person name="Munro C.A."/>
            <person name="O'Neill K."/>
            <person name="Ospina-Giraldo M."/>
            <person name="Pinzon A."/>
            <person name="Pritchard L."/>
            <person name="Ramsahoye B."/>
            <person name="Ren Q."/>
            <person name="Restrepo S."/>
            <person name="Roy S."/>
            <person name="Sadanandom A."/>
            <person name="Savidor A."/>
            <person name="Schornack S."/>
            <person name="Schwartz D.C."/>
            <person name="Schumann U.D."/>
            <person name="Schwessinger B."/>
            <person name="Seyer L."/>
            <person name="Sharpe T."/>
            <person name="Silvar C."/>
            <person name="Song J."/>
            <person name="Studholme D.J."/>
            <person name="Sykes S."/>
            <person name="Thines M."/>
            <person name="van de Vondervoort P.J."/>
            <person name="Phuntumart V."/>
            <person name="Wawra S."/>
            <person name="Weide R."/>
            <person name="Win J."/>
            <person name="Young C."/>
            <person name="Zhou S."/>
            <person name="Fry W."/>
            <person name="Meyers B.C."/>
            <person name="van West P."/>
            <person name="Ristaino J."/>
            <person name="Govers F."/>
            <person name="Birch P.R."/>
            <person name="Whisson S.C."/>
            <person name="Judelson H.S."/>
            <person name="Nusbaum C."/>
        </authorList>
    </citation>
    <scope>NUCLEOTIDE SEQUENCE [LARGE SCALE GENOMIC DNA]</scope>
    <source>
        <strain evidence="3">T30-4</strain>
    </source>
</reference>
<dbReference type="Proteomes" id="UP000006643">
    <property type="component" value="Unassembled WGS sequence"/>
</dbReference>